<comment type="caution">
    <text evidence="2">The sequence shown here is derived from an EMBL/GenBank/DDBJ whole genome shotgun (WGS) entry which is preliminary data.</text>
</comment>
<dbReference type="EMBL" id="JAKFHA010000024">
    <property type="protein sequence ID" value="MCF2531500.1"/>
    <property type="molecule type" value="Genomic_DNA"/>
</dbReference>
<evidence type="ECO:0000256" key="1">
    <source>
        <dbReference type="SAM" id="MobiDB-lite"/>
    </source>
</evidence>
<feature type="region of interest" description="Disordered" evidence="1">
    <location>
        <begin position="1"/>
        <end position="22"/>
    </location>
</feature>
<dbReference type="RefSeq" id="WP_235056149.1">
    <property type="nucleotide sequence ID" value="NZ_JAKFHA010000024.1"/>
</dbReference>
<name>A0AA41Q5S1_9ACTN</name>
<dbReference type="Pfam" id="PF08894">
    <property type="entry name" value="DUF1838"/>
    <property type="match status" value="1"/>
</dbReference>
<keyword evidence="3" id="KW-1185">Reference proteome</keyword>
<evidence type="ECO:0000313" key="2">
    <source>
        <dbReference type="EMBL" id="MCF2531500.1"/>
    </source>
</evidence>
<reference evidence="2" key="1">
    <citation type="submission" date="2022-01" db="EMBL/GenBank/DDBJ databases">
        <title>Genome-Based Taxonomic Classification of the Phylum Actinobacteria.</title>
        <authorList>
            <person name="Gao Y."/>
        </authorList>
    </citation>
    <scope>NUCLEOTIDE SEQUENCE</scope>
    <source>
        <strain evidence="2">KLBMP 8922</strain>
    </source>
</reference>
<dbReference type="Proteomes" id="UP001165378">
    <property type="component" value="Unassembled WGS sequence"/>
</dbReference>
<dbReference type="AlphaFoldDB" id="A0AA41Q5S1"/>
<organism evidence="2 3">
    <name type="scientific">Yinghuangia soli</name>
    <dbReference type="NCBI Taxonomy" id="2908204"/>
    <lineage>
        <taxon>Bacteria</taxon>
        <taxon>Bacillati</taxon>
        <taxon>Actinomycetota</taxon>
        <taxon>Actinomycetes</taxon>
        <taxon>Kitasatosporales</taxon>
        <taxon>Streptomycetaceae</taxon>
        <taxon>Yinghuangia</taxon>
    </lineage>
</organism>
<evidence type="ECO:0000313" key="3">
    <source>
        <dbReference type="Proteomes" id="UP001165378"/>
    </source>
</evidence>
<accession>A0AA41Q5S1</accession>
<sequence>MAATVQGSAQAGAPQDPTDPGTLFKTLQDPNARLFLQTLGRADGQDMVYRISGSVLSQVRGNAYGPALPHGKVLFGFEGFNIRQLYRKPGTNDIYQLSREIVFYTDPATGQRLTEWTNPLDGKTRPLPPVDNEHVNGHYRIKDGKLFSVFGGTEVPLTNATAPKQIHDQLVWTTDAPPLYSLQQRYQIPETFGLTNNLYASWEMFDFIVDRDEARRHDDRNHVPKGAMEVVNSWTRNGPYIPAMCIPEKDSPGNLVYHARSWTLDSFEKLDPWIKETVRAEYPIYQRSPDTVNPAPNDTTWTAFYAQELAPKGLTWKQWCDNGS</sequence>
<dbReference type="InterPro" id="IPR014990">
    <property type="entry name" value="DUF1838"/>
</dbReference>
<protein>
    <submittedName>
        <fullName evidence="2">DUF1838 domain-containing protein</fullName>
    </submittedName>
</protein>
<proteinExistence type="predicted"/>
<gene>
    <name evidence="2" type="ORF">LZ495_30395</name>
</gene>